<organism evidence="2 3">
    <name type="scientific">Legionella resiliens</name>
    <dbReference type="NCBI Taxonomy" id="2905958"/>
    <lineage>
        <taxon>Bacteria</taxon>
        <taxon>Pseudomonadati</taxon>
        <taxon>Pseudomonadota</taxon>
        <taxon>Gammaproteobacteria</taxon>
        <taxon>Legionellales</taxon>
        <taxon>Legionellaceae</taxon>
        <taxon>Legionella</taxon>
    </lineage>
</organism>
<name>A0ABS8X5A9_9GAMM</name>
<accession>A0ABS8X5A9</accession>
<protein>
    <submittedName>
        <fullName evidence="2">Alpha/beta hydrolase</fullName>
    </submittedName>
</protein>
<dbReference type="Proteomes" id="UP001320170">
    <property type="component" value="Unassembled WGS sequence"/>
</dbReference>
<dbReference type="PANTHER" id="PTHR43798:SF33">
    <property type="entry name" value="HYDROLASE, PUTATIVE (AFU_ORTHOLOGUE AFUA_2G14860)-RELATED"/>
    <property type="match status" value="1"/>
</dbReference>
<dbReference type="GO" id="GO:0016787">
    <property type="term" value="F:hydrolase activity"/>
    <property type="evidence" value="ECO:0007669"/>
    <property type="project" value="UniProtKB-KW"/>
</dbReference>
<dbReference type="PANTHER" id="PTHR43798">
    <property type="entry name" value="MONOACYLGLYCEROL LIPASE"/>
    <property type="match status" value="1"/>
</dbReference>
<evidence type="ECO:0000313" key="3">
    <source>
        <dbReference type="Proteomes" id="UP001320170"/>
    </source>
</evidence>
<dbReference type="Pfam" id="PF00561">
    <property type="entry name" value="Abhydrolase_1"/>
    <property type="match status" value="1"/>
</dbReference>
<dbReference type="InterPro" id="IPR000073">
    <property type="entry name" value="AB_hydrolase_1"/>
</dbReference>
<sequence length="235" mass="26748">MKHNLIIVPGWGGTELLWKHQSEHLSDIADITVTYFPDAETIEEMTEQLIKDAPEKFIICGHSLGGWVAQLAAIKAPHRVSHLIIMGSWTGDLDHEKRQYFEQWQHEIENDRLEKLLIEINATSVFPSRSNDRTLMSTLIEGQSKFPRQGFLNQTKAMLNSQPTTLQLHKIVCPTLIIYGRQDSAFTLETQQSMKSGIPSAKLAIIEDCGHMPHVEQPQAVTALLRFWLENQVKQ</sequence>
<keyword evidence="2" id="KW-0378">Hydrolase</keyword>
<dbReference type="InterPro" id="IPR029058">
    <property type="entry name" value="AB_hydrolase_fold"/>
</dbReference>
<dbReference type="EMBL" id="JAJTND010000004">
    <property type="protein sequence ID" value="MCE3533167.1"/>
    <property type="molecule type" value="Genomic_DNA"/>
</dbReference>
<dbReference type="InterPro" id="IPR050266">
    <property type="entry name" value="AB_hydrolase_sf"/>
</dbReference>
<gene>
    <name evidence="2" type="ORF">LXO92_12325</name>
</gene>
<feature type="domain" description="AB hydrolase-1" evidence="1">
    <location>
        <begin position="55"/>
        <end position="217"/>
    </location>
</feature>
<dbReference type="RefSeq" id="WP_232891068.1">
    <property type="nucleotide sequence ID" value="NZ_JAJSPM010000008.1"/>
</dbReference>
<proteinExistence type="predicted"/>
<keyword evidence="3" id="KW-1185">Reference proteome</keyword>
<dbReference type="SUPFAM" id="SSF53474">
    <property type="entry name" value="alpha/beta-Hydrolases"/>
    <property type="match status" value="1"/>
</dbReference>
<dbReference type="PRINTS" id="PR00111">
    <property type="entry name" value="ABHYDROLASE"/>
</dbReference>
<reference evidence="2 3" key="1">
    <citation type="journal article" date="2024" name="Pathogens">
        <title>Characterization of a Novel Species of Legionella Isolated from a Healthcare Facility: Legionella resiliens sp. nov.</title>
        <authorList>
            <person name="Cristino S."/>
            <person name="Pascale M.R."/>
            <person name="Marino F."/>
            <person name="Derelitto C."/>
            <person name="Salaris S."/>
            <person name="Orsini M."/>
            <person name="Squarzoni S."/>
            <person name="Grottola A."/>
            <person name="Girolamini L."/>
        </authorList>
    </citation>
    <scope>NUCLEOTIDE SEQUENCE [LARGE SCALE GENOMIC DNA]</scope>
    <source>
        <strain evidence="2 3">8cVS16</strain>
    </source>
</reference>
<comment type="caution">
    <text evidence="2">The sequence shown here is derived from an EMBL/GenBank/DDBJ whole genome shotgun (WGS) entry which is preliminary data.</text>
</comment>
<dbReference type="Gene3D" id="3.40.50.1820">
    <property type="entry name" value="alpha/beta hydrolase"/>
    <property type="match status" value="1"/>
</dbReference>
<evidence type="ECO:0000313" key="2">
    <source>
        <dbReference type="EMBL" id="MCE3533167.1"/>
    </source>
</evidence>
<evidence type="ECO:0000259" key="1">
    <source>
        <dbReference type="Pfam" id="PF00561"/>
    </source>
</evidence>